<dbReference type="InterPro" id="IPR033116">
    <property type="entry name" value="TRYPSIN_SER"/>
</dbReference>
<evidence type="ECO:0000256" key="2">
    <source>
        <dbReference type="ARBA" id="ARBA00023157"/>
    </source>
</evidence>
<evidence type="ECO:0000313" key="6">
    <source>
        <dbReference type="EMBL" id="CAH2257134.1"/>
    </source>
</evidence>
<comment type="caution">
    <text evidence="6">The sequence shown here is derived from an EMBL/GenBank/DDBJ whole genome shotgun (WGS) entry which is preliminary data.</text>
</comment>
<dbReference type="Gene3D" id="2.40.10.10">
    <property type="entry name" value="Trypsin-like serine proteases"/>
    <property type="match status" value="2"/>
</dbReference>
<reference evidence="6" key="1">
    <citation type="submission" date="2022-03" db="EMBL/GenBank/DDBJ databases">
        <authorList>
            <person name="Lindestad O."/>
        </authorList>
    </citation>
    <scope>NUCLEOTIDE SEQUENCE</scope>
</reference>
<evidence type="ECO:0000256" key="3">
    <source>
        <dbReference type="ARBA" id="ARBA00023180"/>
    </source>
</evidence>
<gene>
    <name evidence="6" type="primary">jg11965</name>
    <name evidence="6" type="ORF">PAEG_LOCUS23118</name>
</gene>
<evidence type="ECO:0000256" key="4">
    <source>
        <dbReference type="ARBA" id="ARBA00024195"/>
    </source>
</evidence>
<keyword evidence="1" id="KW-0732">Signal</keyword>
<dbReference type="FunFam" id="2.40.10.10:FF:000028">
    <property type="entry name" value="Serine protease easter"/>
    <property type="match status" value="1"/>
</dbReference>
<sequence>MIRKIGAGSTKDASNVQSALCYTPRKVEIRPRCSFQSNVALVKKKLKVCCPEPAYPYPLLPDWNTCGIMTPNKIYGGTLTDIDEHPWMALIKYQNPGIPLSEPIFSNQAFLTKLSYWGNPKSSIYTEVRLGEWDISKDTDCIFYKEADCSLPVQNVQVEEVIAHEDYVPDDEHQLNDIALLRLSDNVTFNDFVKPICLPTNASLRATEKWLWNQSLEVAGWGETGTIKDTGALNNVATEKKEKVDLSVFNKKVCKRRYALAGRQITNKQLCAGGGKDGKDTCKGDSGGPLMTQVSGSNWVSVGVVSYGPQNCSTTGWPGVYTKVSSYIDWILSKLRL</sequence>
<protein>
    <submittedName>
        <fullName evidence="6">Jg11965 protein</fullName>
    </submittedName>
</protein>
<accession>A0A8S4S6E4</accession>
<keyword evidence="2" id="KW-1015">Disulfide bond</keyword>
<dbReference type="OrthoDB" id="9028152at2759"/>
<comment type="similarity">
    <text evidence="4">Belongs to the peptidase S1 family. CLIP subfamily.</text>
</comment>
<name>A0A8S4S6E4_9NEOP</name>
<dbReference type="GO" id="GO:0006508">
    <property type="term" value="P:proteolysis"/>
    <property type="evidence" value="ECO:0007669"/>
    <property type="project" value="InterPro"/>
</dbReference>
<dbReference type="InterPro" id="IPR001254">
    <property type="entry name" value="Trypsin_dom"/>
</dbReference>
<evidence type="ECO:0000256" key="1">
    <source>
        <dbReference type="ARBA" id="ARBA00022729"/>
    </source>
</evidence>
<feature type="domain" description="Peptidase S1" evidence="5">
    <location>
        <begin position="74"/>
        <end position="336"/>
    </location>
</feature>
<dbReference type="PROSITE" id="PS50240">
    <property type="entry name" value="TRYPSIN_DOM"/>
    <property type="match status" value="1"/>
</dbReference>
<dbReference type="PROSITE" id="PS00135">
    <property type="entry name" value="TRYPSIN_SER"/>
    <property type="match status" value="1"/>
</dbReference>
<dbReference type="Proteomes" id="UP000838756">
    <property type="component" value="Unassembled WGS sequence"/>
</dbReference>
<dbReference type="InterPro" id="IPR001314">
    <property type="entry name" value="Peptidase_S1A"/>
</dbReference>
<dbReference type="SUPFAM" id="SSF50494">
    <property type="entry name" value="Trypsin-like serine proteases"/>
    <property type="match status" value="1"/>
</dbReference>
<organism evidence="6 7">
    <name type="scientific">Pararge aegeria aegeria</name>
    <dbReference type="NCBI Taxonomy" id="348720"/>
    <lineage>
        <taxon>Eukaryota</taxon>
        <taxon>Metazoa</taxon>
        <taxon>Ecdysozoa</taxon>
        <taxon>Arthropoda</taxon>
        <taxon>Hexapoda</taxon>
        <taxon>Insecta</taxon>
        <taxon>Pterygota</taxon>
        <taxon>Neoptera</taxon>
        <taxon>Endopterygota</taxon>
        <taxon>Lepidoptera</taxon>
        <taxon>Glossata</taxon>
        <taxon>Ditrysia</taxon>
        <taxon>Papilionoidea</taxon>
        <taxon>Nymphalidae</taxon>
        <taxon>Satyrinae</taxon>
        <taxon>Satyrini</taxon>
        <taxon>Parargina</taxon>
        <taxon>Pararge</taxon>
    </lineage>
</organism>
<keyword evidence="7" id="KW-1185">Reference proteome</keyword>
<dbReference type="Pfam" id="PF00089">
    <property type="entry name" value="Trypsin"/>
    <property type="match status" value="1"/>
</dbReference>
<dbReference type="GO" id="GO:0004252">
    <property type="term" value="F:serine-type endopeptidase activity"/>
    <property type="evidence" value="ECO:0007669"/>
    <property type="project" value="InterPro"/>
</dbReference>
<evidence type="ECO:0000259" key="5">
    <source>
        <dbReference type="PROSITE" id="PS50240"/>
    </source>
</evidence>
<dbReference type="FunFam" id="2.40.10.10:FF:000002">
    <property type="entry name" value="Transmembrane protease serine"/>
    <property type="match status" value="1"/>
</dbReference>
<dbReference type="PANTHER" id="PTHR24256">
    <property type="entry name" value="TRYPTASE-RELATED"/>
    <property type="match status" value="1"/>
</dbReference>
<dbReference type="InterPro" id="IPR051487">
    <property type="entry name" value="Ser/Thr_Proteases_Immune/Dev"/>
</dbReference>
<dbReference type="PRINTS" id="PR00722">
    <property type="entry name" value="CHYMOTRYPSIN"/>
</dbReference>
<keyword evidence="3" id="KW-0325">Glycoprotein</keyword>
<dbReference type="AlphaFoldDB" id="A0A8S4S6E4"/>
<dbReference type="CDD" id="cd00190">
    <property type="entry name" value="Tryp_SPc"/>
    <property type="match status" value="1"/>
</dbReference>
<dbReference type="SMART" id="SM00020">
    <property type="entry name" value="Tryp_SPc"/>
    <property type="match status" value="1"/>
</dbReference>
<evidence type="ECO:0000313" key="7">
    <source>
        <dbReference type="Proteomes" id="UP000838756"/>
    </source>
</evidence>
<dbReference type="EMBL" id="CAKXAJ010026116">
    <property type="protein sequence ID" value="CAH2257134.1"/>
    <property type="molecule type" value="Genomic_DNA"/>
</dbReference>
<dbReference type="InterPro" id="IPR043504">
    <property type="entry name" value="Peptidase_S1_PA_chymotrypsin"/>
</dbReference>
<proteinExistence type="inferred from homology"/>
<dbReference type="InterPro" id="IPR009003">
    <property type="entry name" value="Peptidase_S1_PA"/>
</dbReference>